<feature type="region of interest" description="Disordered" evidence="7">
    <location>
        <begin position="1"/>
        <end position="114"/>
    </location>
</feature>
<evidence type="ECO:0000256" key="4">
    <source>
        <dbReference type="ARBA" id="ARBA00022692"/>
    </source>
</evidence>
<dbReference type="InterPro" id="IPR052049">
    <property type="entry name" value="Electron_transfer_protein"/>
</dbReference>
<protein>
    <submittedName>
        <fullName evidence="8">Polysulfide reductase NrfD</fullName>
    </submittedName>
</protein>
<dbReference type="InterPro" id="IPR005614">
    <property type="entry name" value="NrfD-like"/>
</dbReference>
<sequence>MSGGTHGGGGPGENGHGDGRGNGYKPGQIYGNPAEERASGSVADVTKEGLRGVRPGRAALVGGQDLTGGDGDGTPATRSSVTDQDRNADRAGSGHRGKGRHRGGRRRGRKGERTMVPEAEFTSYYGRPVLNQPAWQPLNIAGYFFLGGLAGAGSVLATGAELTGRPVMARALKTSSAVAVAGSAAALIHDLGRPGRFANMLRVFKPTSPMSVGSWLLSVYGPACGAAALCDLSGRLPRLGRAAGAGAALLGPAVAAYTAVLAADTAVPGWHEGYRELPFVFVGSAATAASGMALAMSPTAENGPARTAALAGTALENAAVKAMERRLGLVAEVYRTGTGGRWMRAAETLSAAGAAGAALLAGRSRVAAGASGLALLAASACTRLGVFHAGIESSKDPKYTVVPQRERLRRREQEGGLAGRSGGRRIPGDRSPPA</sequence>
<dbReference type="GO" id="GO:0005886">
    <property type="term" value="C:plasma membrane"/>
    <property type="evidence" value="ECO:0007669"/>
    <property type="project" value="UniProtKB-SubCell"/>
</dbReference>
<accession>A0A7T1WQ77</accession>
<organism evidence="8 9">
    <name type="scientific">Streptomyces bathyalis</name>
    <dbReference type="NCBI Taxonomy" id="2710756"/>
    <lineage>
        <taxon>Bacteria</taxon>
        <taxon>Bacillati</taxon>
        <taxon>Actinomycetota</taxon>
        <taxon>Actinomycetes</taxon>
        <taxon>Kitasatosporales</taxon>
        <taxon>Streptomycetaceae</taxon>
        <taxon>Streptomyces</taxon>
    </lineage>
</organism>
<dbReference type="Proteomes" id="UP000595046">
    <property type="component" value="Chromosome"/>
</dbReference>
<dbReference type="KEGG" id="sbat:G4Z16_09000"/>
<dbReference type="AlphaFoldDB" id="A0A7T1WQ77"/>
<feature type="compositionally biased region" description="Gly residues" evidence="7">
    <location>
        <begin position="1"/>
        <end position="24"/>
    </location>
</feature>
<evidence type="ECO:0000256" key="7">
    <source>
        <dbReference type="SAM" id="MobiDB-lite"/>
    </source>
</evidence>
<dbReference type="PANTHER" id="PTHR34856">
    <property type="entry name" value="PROTEIN NRFD"/>
    <property type="match status" value="1"/>
</dbReference>
<keyword evidence="3" id="KW-1003">Cell membrane</keyword>
<dbReference type="PANTHER" id="PTHR34856:SF2">
    <property type="entry name" value="PROTEIN NRFD"/>
    <property type="match status" value="1"/>
</dbReference>
<evidence type="ECO:0000256" key="5">
    <source>
        <dbReference type="ARBA" id="ARBA00022989"/>
    </source>
</evidence>
<keyword evidence="6" id="KW-0472">Membrane</keyword>
<keyword evidence="4" id="KW-0812">Transmembrane</keyword>
<evidence type="ECO:0000256" key="1">
    <source>
        <dbReference type="ARBA" id="ARBA00004651"/>
    </source>
</evidence>
<name>A0A7T1WQ77_9ACTN</name>
<comment type="subcellular location">
    <subcellularLocation>
        <location evidence="1">Cell membrane</location>
        <topology evidence="1">Multi-pass membrane protein</topology>
    </subcellularLocation>
</comment>
<evidence type="ECO:0000256" key="2">
    <source>
        <dbReference type="ARBA" id="ARBA00008929"/>
    </source>
</evidence>
<feature type="region of interest" description="Disordered" evidence="7">
    <location>
        <begin position="396"/>
        <end position="434"/>
    </location>
</feature>
<evidence type="ECO:0000256" key="6">
    <source>
        <dbReference type="ARBA" id="ARBA00023136"/>
    </source>
</evidence>
<dbReference type="Pfam" id="PF03916">
    <property type="entry name" value="NrfD"/>
    <property type="match status" value="1"/>
</dbReference>
<evidence type="ECO:0000256" key="3">
    <source>
        <dbReference type="ARBA" id="ARBA00022475"/>
    </source>
</evidence>
<proteinExistence type="inferred from homology"/>
<evidence type="ECO:0000313" key="8">
    <source>
        <dbReference type="EMBL" id="QPP06518.1"/>
    </source>
</evidence>
<keyword evidence="9" id="KW-1185">Reference proteome</keyword>
<gene>
    <name evidence="8" type="primary">nrfD</name>
    <name evidence="8" type="ORF">G4Z16_09000</name>
</gene>
<evidence type="ECO:0000313" key="9">
    <source>
        <dbReference type="Proteomes" id="UP000595046"/>
    </source>
</evidence>
<dbReference type="Gene3D" id="1.20.1630.10">
    <property type="entry name" value="Formate dehydrogenase/DMSO reductase domain"/>
    <property type="match status" value="1"/>
</dbReference>
<feature type="compositionally biased region" description="Basic and acidic residues" evidence="7">
    <location>
        <begin position="396"/>
        <end position="414"/>
    </location>
</feature>
<dbReference type="EMBL" id="CP048882">
    <property type="protein sequence ID" value="QPP06518.1"/>
    <property type="molecule type" value="Genomic_DNA"/>
</dbReference>
<keyword evidence="5" id="KW-1133">Transmembrane helix</keyword>
<reference evidence="9" key="1">
    <citation type="submission" date="2020-02" db="EMBL/GenBank/DDBJ databases">
        <title>Streptomyces sp. ASO4wet.</title>
        <authorList>
            <person name="Risdian C."/>
            <person name="Landwehr W."/>
            <person name="Schupp P."/>
            <person name="Wink J."/>
        </authorList>
    </citation>
    <scope>NUCLEOTIDE SEQUENCE [LARGE SCALE GENOMIC DNA]</scope>
    <source>
        <strain evidence="9">ASO4wet</strain>
    </source>
</reference>
<feature type="compositionally biased region" description="Basic residues" evidence="7">
    <location>
        <begin position="93"/>
        <end position="110"/>
    </location>
</feature>
<comment type="similarity">
    <text evidence="2">Belongs to the NrfD family.</text>
</comment>